<proteinExistence type="predicted"/>
<evidence type="ECO:0000313" key="1">
    <source>
        <dbReference type="EMBL" id="GAA08041.1"/>
    </source>
</evidence>
<comment type="caution">
    <text evidence="1">The sequence shown here is derived from an EMBL/GenBank/DDBJ whole genome shotgun (WGS) entry which is preliminary data.</text>
</comment>
<dbReference type="Proteomes" id="UP000004319">
    <property type="component" value="Unassembled WGS sequence"/>
</dbReference>
<gene>
    <name evidence="1" type="ORF">ATPR_1046</name>
</gene>
<reference evidence="1 2" key="1">
    <citation type="journal article" date="2011" name="Biochem. Biophys. Res. Commun.">
        <title>Increased number of Arginine-based salt bridges contributes to the thermotolerance of thermotolerant acetic acid bacteria, Acetobacter tropicalis SKU1100.</title>
        <authorList>
            <person name="Matsutani M."/>
            <person name="Hirakawa H."/>
            <person name="Nishikura M."/>
            <person name="Soemphol W."/>
            <person name="Ali I.A.I."/>
            <person name="Yakushi T."/>
            <person name="Matsushita K."/>
        </authorList>
    </citation>
    <scope>NUCLEOTIDE SEQUENCE [LARGE SCALE GENOMIC DNA]</scope>
    <source>
        <strain evidence="1 2">NBRC 101654</strain>
    </source>
</reference>
<dbReference type="EMBL" id="BABS01000021">
    <property type="protein sequence ID" value="GAA08041.1"/>
    <property type="molecule type" value="Genomic_DNA"/>
</dbReference>
<organism evidence="1 2">
    <name type="scientific">Acetobacter tropicalis NBRC 101654</name>
    <dbReference type="NCBI Taxonomy" id="749388"/>
    <lineage>
        <taxon>Bacteria</taxon>
        <taxon>Pseudomonadati</taxon>
        <taxon>Pseudomonadota</taxon>
        <taxon>Alphaproteobacteria</taxon>
        <taxon>Acetobacterales</taxon>
        <taxon>Acetobacteraceae</taxon>
        <taxon>Acetobacter</taxon>
    </lineage>
</organism>
<dbReference type="AlphaFoldDB" id="F7VCE6"/>
<protein>
    <submittedName>
        <fullName evidence="1">Uncharacterized protein</fullName>
    </submittedName>
</protein>
<sequence>MKNHDLFPEPEQPLAERLLKQTAFCQPAMPTDLRGQSFQAPFYAL</sequence>
<evidence type="ECO:0000313" key="2">
    <source>
        <dbReference type="Proteomes" id="UP000004319"/>
    </source>
</evidence>
<accession>F7VCE6</accession>
<name>F7VCE6_9PROT</name>